<keyword evidence="2" id="KW-1185">Reference proteome</keyword>
<evidence type="ECO:0000313" key="1">
    <source>
        <dbReference type="EMBL" id="CAH3196363.1"/>
    </source>
</evidence>
<evidence type="ECO:0000313" key="2">
    <source>
        <dbReference type="Proteomes" id="UP001159427"/>
    </source>
</evidence>
<evidence type="ECO:0008006" key="3">
    <source>
        <dbReference type="Google" id="ProtNLM"/>
    </source>
</evidence>
<accession>A0ABN8SY99</accession>
<protein>
    <recommendedName>
        <fullName evidence="3">Reverse transcriptase/retrotransposon-derived protein RNase H-like domain-containing protein</fullName>
    </recommendedName>
</protein>
<sequence>CCPSLLRKLQTTSPQEVLKNYRGEQFSNDIAHIPWNTVGCVMESVDGKVNAFNDLFLTCLDNHAPIKTVKLKRKPNPSITSEDCLSDKPGKLLITKQVDPASVLVYFDNSKETVLSVDASNISLCAVFMQEHRPDAFSLKNCLGEDVG</sequence>
<comment type="caution">
    <text evidence="1">The sequence shown here is derived from an EMBL/GenBank/DDBJ whole genome shotgun (WGS) entry which is preliminary data.</text>
</comment>
<name>A0ABN8SY99_9CNID</name>
<dbReference type="EMBL" id="CALNXI010004729">
    <property type="protein sequence ID" value="CAH3196363.1"/>
    <property type="molecule type" value="Genomic_DNA"/>
</dbReference>
<dbReference type="Proteomes" id="UP001159427">
    <property type="component" value="Unassembled WGS sequence"/>
</dbReference>
<gene>
    <name evidence="1" type="ORF">PEVE_00032464</name>
</gene>
<reference evidence="1 2" key="1">
    <citation type="submission" date="2022-05" db="EMBL/GenBank/DDBJ databases">
        <authorList>
            <consortium name="Genoscope - CEA"/>
            <person name="William W."/>
        </authorList>
    </citation>
    <scope>NUCLEOTIDE SEQUENCE [LARGE SCALE GENOMIC DNA]</scope>
</reference>
<organism evidence="1 2">
    <name type="scientific">Porites evermanni</name>
    <dbReference type="NCBI Taxonomy" id="104178"/>
    <lineage>
        <taxon>Eukaryota</taxon>
        <taxon>Metazoa</taxon>
        <taxon>Cnidaria</taxon>
        <taxon>Anthozoa</taxon>
        <taxon>Hexacorallia</taxon>
        <taxon>Scleractinia</taxon>
        <taxon>Fungiina</taxon>
        <taxon>Poritidae</taxon>
        <taxon>Porites</taxon>
    </lineage>
</organism>
<feature type="non-terminal residue" evidence="1">
    <location>
        <position position="1"/>
    </location>
</feature>
<proteinExistence type="predicted"/>